<proteinExistence type="predicted"/>
<dbReference type="Pfam" id="PF06155">
    <property type="entry name" value="GBBH-like_N"/>
    <property type="match status" value="1"/>
</dbReference>
<feature type="region of interest" description="Disordered" evidence="3">
    <location>
        <begin position="1"/>
        <end position="21"/>
    </location>
</feature>
<accession>A0A327JU73</accession>
<dbReference type="OrthoDB" id="9794178at2"/>
<name>A0A327JU73_9HYPH</name>
<dbReference type="GO" id="GO:0046872">
    <property type="term" value="F:metal ion binding"/>
    <property type="evidence" value="ECO:0007669"/>
    <property type="project" value="UniProtKB-KW"/>
</dbReference>
<gene>
    <name evidence="5" type="ORF">CH339_02845</name>
</gene>
<dbReference type="EMBL" id="NPEV01000003">
    <property type="protein sequence ID" value="RAI29641.1"/>
    <property type="molecule type" value="Genomic_DNA"/>
</dbReference>
<keyword evidence="1" id="KW-0479">Metal-binding</keyword>
<dbReference type="AlphaFoldDB" id="A0A327JU73"/>
<sequence length="219" mass="24435">MSRPKGSVSVPVAGTSSGSKGIRCSCGRRGLTWRSFGAGAVLLSTATRQGACAPSIWRRCVPLTTLRRTHIYAPACHAKSKAYDRYNELRNRGRQTIVTTEDHPWPTEIRLSKDRRTLTVGFDSGETFALPAEFLRIASPSAEVQGHSPDQRKTVPGKRNVEILSLEQVGNYAVKITFDDLHDTGLYTYDYLWDVGHRQDALWQRYLGELEAQGLSREP</sequence>
<comment type="caution">
    <text evidence="5">The sequence shown here is derived from an EMBL/GenBank/DDBJ whole genome shotgun (WGS) entry which is preliminary data.</text>
</comment>
<dbReference type="Gene3D" id="3.30.2020.30">
    <property type="match status" value="1"/>
</dbReference>
<evidence type="ECO:0000313" key="6">
    <source>
        <dbReference type="Proteomes" id="UP000249299"/>
    </source>
</evidence>
<evidence type="ECO:0000256" key="2">
    <source>
        <dbReference type="ARBA" id="ARBA00023004"/>
    </source>
</evidence>
<organism evidence="5 6">
    <name type="scientific">Rhodobium orientis</name>
    <dbReference type="NCBI Taxonomy" id="34017"/>
    <lineage>
        <taxon>Bacteria</taxon>
        <taxon>Pseudomonadati</taxon>
        <taxon>Pseudomonadota</taxon>
        <taxon>Alphaproteobacteria</taxon>
        <taxon>Hyphomicrobiales</taxon>
        <taxon>Rhodobiaceae</taxon>
        <taxon>Rhodobium</taxon>
    </lineage>
</organism>
<dbReference type="PANTHER" id="PTHR35303:SF5">
    <property type="entry name" value="OS02G0197800 PROTEIN"/>
    <property type="match status" value="1"/>
</dbReference>
<evidence type="ECO:0000313" key="5">
    <source>
        <dbReference type="EMBL" id="RAI29641.1"/>
    </source>
</evidence>
<reference evidence="5 6" key="1">
    <citation type="submission" date="2017-07" db="EMBL/GenBank/DDBJ databases">
        <title>Draft Genome Sequences of Select Purple Nonsulfur Bacteria.</title>
        <authorList>
            <person name="Lasarre B."/>
            <person name="Mckinlay J.B."/>
        </authorList>
    </citation>
    <scope>NUCLEOTIDE SEQUENCE [LARGE SCALE GENOMIC DNA]</scope>
    <source>
        <strain evidence="5 6">DSM 11290</strain>
    </source>
</reference>
<keyword evidence="2" id="KW-0408">Iron</keyword>
<protein>
    <recommendedName>
        <fullName evidence="4">Gamma-butyrobetaine hydroxylase-like N-terminal domain-containing protein</fullName>
    </recommendedName>
</protein>
<evidence type="ECO:0000256" key="3">
    <source>
        <dbReference type="SAM" id="MobiDB-lite"/>
    </source>
</evidence>
<dbReference type="InterPro" id="IPR010376">
    <property type="entry name" value="GBBH-like_N"/>
</dbReference>
<dbReference type="Proteomes" id="UP000249299">
    <property type="component" value="Unassembled WGS sequence"/>
</dbReference>
<evidence type="ECO:0000256" key="1">
    <source>
        <dbReference type="ARBA" id="ARBA00022723"/>
    </source>
</evidence>
<evidence type="ECO:0000259" key="4">
    <source>
        <dbReference type="Pfam" id="PF06155"/>
    </source>
</evidence>
<feature type="domain" description="Gamma-butyrobetaine hydroxylase-like N-terminal" evidence="4">
    <location>
        <begin position="109"/>
        <end position="192"/>
    </location>
</feature>
<dbReference type="InterPro" id="IPR038492">
    <property type="entry name" value="GBBH-like_N_sf"/>
</dbReference>
<dbReference type="PANTHER" id="PTHR35303">
    <property type="entry name" value="OS02G0197800 PROTEIN"/>
    <property type="match status" value="1"/>
</dbReference>
<keyword evidence="6" id="KW-1185">Reference proteome</keyword>